<feature type="domain" description="Copper type II ascorbate-dependent monooxygenase C-terminal" evidence="22">
    <location>
        <begin position="189"/>
        <end position="317"/>
    </location>
</feature>
<dbReference type="PANTHER" id="PTHR10680">
    <property type="entry name" value="PEPTIDYL-GLYCINE ALPHA-AMIDATING MONOOXYGENASE"/>
    <property type="match status" value="1"/>
</dbReference>
<organism evidence="23 24">
    <name type="scientific">Porites lobata</name>
    <dbReference type="NCBI Taxonomy" id="104759"/>
    <lineage>
        <taxon>Eukaryota</taxon>
        <taxon>Metazoa</taxon>
        <taxon>Cnidaria</taxon>
        <taxon>Anthozoa</taxon>
        <taxon>Hexacorallia</taxon>
        <taxon>Scleractinia</taxon>
        <taxon>Fungiina</taxon>
        <taxon>Poritidae</taxon>
        <taxon>Porites</taxon>
    </lineage>
</organism>
<evidence type="ECO:0000256" key="15">
    <source>
        <dbReference type="ARBA" id="ARBA00023268"/>
    </source>
</evidence>
<dbReference type="InterPro" id="IPR008977">
    <property type="entry name" value="PHM/PNGase_F_dom_sf"/>
</dbReference>
<keyword evidence="14" id="KW-0456">Lyase</keyword>
<feature type="chain" id="PRO_5045118301" description="Peptidyl-glycine alpha-amidating monooxygenase" evidence="20">
    <location>
        <begin position="31"/>
        <end position="1021"/>
    </location>
</feature>
<dbReference type="InterPro" id="IPR011042">
    <property type="entry name" value="6-blade_b-propeller_TolB-like"/>
</dbReference>
<comment type="catalytic activity">
    <reaction evidence="1">
        <text>a [peptide]-C-terminal (2S)-2-hydroxyglycine = a [peptide]-C-terminal amide + glyoxylate</text>
        <dbReference type="Rhea" id="RHEA:20924"/>
        <dbReference type="Rhea" id="RHEA-COMP:13485"/>
        <dbReference type="Rhea" id="RHEA-COMP:15321"/>
        <dbReference type="ChEBI" id="CHEBI:36655"/>
        <dbReference type="ChEBI" id="CHEBI:137001"/>
        <dbReference type="ChEBI" id="CHEBI:142768"/>
        <dbReference type="EC" id="4.3.2.5"/>
    </reaction>
</comment>
<keyword evidence="7" id="KW-0677">Repeat</keyword>
<dbReference type="Pfam" id="PF01082">
    <property type="entry name" value="Cu2_monooxygen"/>
    <property type="match status" value="1"/>
</dbReference>
<dbReference type="Gene3D" id="2.60.120.230">
    <property type="match status" value="1"/>
</dbReference>
<keyword evidence="19" id="KW-0812">Transmembrane</keyword>
<keyword evidence="9" id="KW-0560">Oxidoreductase</keyword>
<evidence type="ECO:0000313" key="24">
    <source>
        <dbReference type="Proteomes" id="UP001159405"/>
    </source>
</evidence>
<evidence type="ECO:0000256" key="3">
    <source>
        <dbReference type="ARBA" id="ARBA00006026"/>
    </source>
</evidence>
<feature type="compositionally biased region" description="Basic and acidic residues" evidence="18">
    <location>
        <begin position="820"/>
        <end position="830"/>
    </location>
</feature>
<keyword evidence="6 20" id="KW-0732">Signal</keyword>
<dbReference type="Proteomes" id="UP001159405">
    <property type="component" value="Unassembled WGS sequence"/>
</dbReference>
<evidence type="ECO:0000259" key="21">
    <source>
        <dbReference type="Pfam" id="PF01082"/>
    </source>
</evidence>
<evidence type="ECO:0008006" key="25">
    <source>
        <dbReference type="Google" id="ProtNLM"/>
    </source>
</evidence>
<keyword evidence="12" id="KW-1015">Disulfide bond</keyword>
<feature type="region of interest" description="Disordered" evidence="18">
    <location>
        <begin position="806"/>
        <end position="928"/>
    </location>
</feature>
<name>A0ABN8QJP2_9CNID</name>
<evidence type="ECO:0000313" key="23">
    <source>
        <dbReference type="EMBL" id="CAH3165314.1"/>
    </source>
</evidence>
<dbReference type="InterPro" id="IPR000720">
    <property type="entry name" value="PHM/PAL"/>
</dbReference>
<evidence type="ECO:0000256" key="4">
    <source>
        <dbReference type="ARBA" id="ARBA00010263"/>
    </source>
</evidence>
<dbReference type="SUPFAM" id="SSF101898">
    <property type="entry name" value="NHL repeat"/>
    <property type="match status" value="1"/>
</dbReference>
<feature type="repeat" description="NHL" evidence="17">
    <location>
        <begin position="655"/>
        <end position="691"/>
    </location>
</feature>
<dbReference type="Pfam" id="PF01436">
    <property type="entry name" value="NHL"/>
    <property type="match status" value="2"/>
</dbReference>
<dbReference type="Pfam" id="PF03712">
    <property type="entry name" value="Cu2_monoox_C"/>
    <property type="match status" value="1"/>
</dbReference>
<evidence type="ECO:0000256" key="5">
    <source>
        <dbReference type="ARBA" id="ARBA00022723"/>
    </source>
</evidence>
<feature type="compositionally biased region" description="Polar residues" evidence="18">
    <location>
        <begin position="904"/>
        <end position="916"/>
    </location>
</feature>
<evidence type="ECO:0000256" key="2">
    <source>
        <dbReference type="ARBA" id="ARBA00001947"/>
    </source>
</evidence>
<feature type="region of interest" description="Disordered" evidence="18">
    <location>
        <begin position="359"/>
        <end position="408"/>
    </location>
</feature>
<evidence type="ECO:0000256" key="19">
    <source>
        <dbReference type="SAM" id="Phobius"/>
    </source>
</evidence>
<accession>A0ABN8QJP2</accession>
<protein>
    <recommendedName>
        <fullName evidence="25">Peptidyl-glycine alpha-amidating monooxygenase</fullName>
    </recommendedName>
</protein>
<feature type="compositionally biased region" description="Polar residues" evidence="18">
    <location>
        <begin position="423"/>
        <end position="438"/>
    </location>
</feature>
<keyword evidence="8" id="KW-0862">Zinc</keyword>
<dbReference type="SUPFAM" id="SSF49742">
    <property type="entry name" value="PHM/PNGase F"/>
    <property type="match status" value="2"/>
</dbReference>
<keyword evidence="24" id="KW-1185">Reference proteome</keyword>
<keyword evidence="10" id="KW-0186">Copper</keyword>
<evidence type="ECO:0000256" key="18">
    <source>
        <dbReference type="SAM" id="MobiDB-lite"/>
    </source>
</evidence>
<dbReference type="EMBL" id="CALNXK010000132">
    <property type="protein sequence ID" value="CAH3165314.1"/>
    <property type="molecule type" value="Genomic_DNA"/>
</dbReference>
<proteinExistence type="inferred from homology"/>
<dbReference type="InterPro" id="IPR001258">
    <property type="entry name" value="NHL_repeat"/>
</dbReference>
<keyword evidence="13" id="KW-0325">Glycoprotein</keyword>
<comment type="caution">
    <text evidence="23">The sequence shown here is derived from an EMBL/GenBank/DDBJ whole genome shotgun (WGS) entry which is preliminary data.</text>
</comment>
<dbReference type="Gene3D" id="2.60.120.310">
    <property type="entry name" value="Copper type II, ascorbate-dependent monooxygenase, N-terminal domain"/>
    <property type="match status" value="1"/>
</dbReference>
<feature type="domain" description="Copper type II ascorbate-dependent monooxygenase N-terminal" evidence="21">
    <location>
        <begin position="56"/>
        <end position="166"/>
    </location>
</feature>
<dbReference type="InterPro" id="IPR020611">
    <property type="entry name" value="Cu2_ascorb_mOase_CS-1"/>
</dbReference>
<feature type="region of interest" description="Disordered" evidence="18">
    <location>
        <begin position="423"/>
        <end position="445"/>
    </location>
</feature>
<keyword evidence="19" id="KW-0472">Membrane</keyword>
<keyword evidence="15" id="KW-0511">Multifunctional enzyme</keyword>
<evidence type="ECO:0000256" key="6">
    <source>
        <dbReference type="ARBA" id="ARBA00022729"/>
    </source>
</evidence>
<keyword evidence="19" id="KW-1133">Transmembrane helix</keyword>
<dbReference type="InterPro" id="IPR024548">
    <property type="entry name" value="Cu2_monoox_C"/>
</dbReference>
<dbReference type="PROSITE" id="PS00084">
    <property type="entry name" value="CU2_MONOOXYGENASE_1"/>
    <property type="match status" value="1"/>
</dbReference>
<feature type="signal peptide" evidence="20">
    <location>
        <begin position="1"/>
        <end position="30"/>
    </location>
</feature>
<evidence type="ECO:0000256" key="13">
    <source>
        <dbReference type="ARBA" id="ARBA00023180"/>
    </source>
</evidence>
<evidence type="ECO:0000256" key="1">
    <source>
        <dbReference type="ARBA" id="ARBA00000686"/>
    </source>
</evidence>
<evidence type="ECO:0000256" key="11">
    <source>
        <dbReference type="ARBA" id="ARBA00023033"/>
    </source>
</evidence>
<evidence type="ECO:0000259" key="22">
    <source>
        <dbReference type="Pfam" id="PF03712"/>
    </source>
</evidence>
<dbReference type="CDD" id="cd14958">
    <property type="entry name" value="NHL_PAL_like"/>
    <property type="match status" value="1"/>
</dbReference>
<sequence length="1021" mass="112105">MGLRWFCCRDSLFTVLLCYLMCSDVFFCKAADPWNVYEENSDSLSERIITIKMPGTRPLKRDTYLCTAVRLSPQKQYIVNFEPSASQETAHHMLLFGCRTPGADISSWNCKDGPYSECRSGQKILYAWAKNAPPKYLPKDVGFAIGGDSGIDYLVLQVHYASVDKFQSGATDHSGFILHTRHQSLPYGGGIYLLWAYSASIPPETSGVHVDVACEYKKSVPMFAFAFRTHAHSLATVITGYRIRDGVWTLLGKGDPQAPQAFYPMKATFEIRKGDILAARCTYDSRGHHLRKVVHMGASGNDEMCNFYIMYYSNTELLQYSGGDCGEQDHDKIFKHFPAGSDTPLEPESPELKATSNLVVSPTSGIPSKHTERTPAVSPSVKLEPGGDNSSSPKSSSGSDNISLPTEAVTQKVTYMKVSPTAMSYKQTSSPPTKSQTVPDGGSVGAVSNPVIPVEKPTTTPQSHTSELHVVSNWPSLSALEKSKLGQVTGVSMDSKGQVIVFHRGSRIWDDRTFDSSNVFRNADTVGTISEHTVWIIDSVTGKVRGFWGKNMFYLPHGLTVDHEDNLWLTDVASHQVFKFSPLNDRTQRLLALGDKLVPGSGNSRFCKPTSVAVDKNGEFYVADGYCNSRIMKFSASGKLLSQWGQKSYSSPGDPAPGSFFIPHGLALDNKRHSLYVADRENGRVQVFNSITTSFIGQIKLPEFGGLVYAVDYNDNEQGGVLHVVNGPNKDRPVQGFTVRVSDGTLLQTWPTEKGQALSQPHDVASSVDGTEVYVVELNPNRVWKLSSKQQPVDVPSISTVSVVTNNTAQKISHPSPKPTSEKVHTERSHHGPRVLDLVEEKASLVPTDYDSTTATGTENNGSQRHGDVKSGNANLSQMESMHHNKSTGPVKGDMGNNLAEPVTKTSSDKNNSTGAPESDTLDSDDSRDDVTAGVIPALVILSVLAVPIVFLLLISITLRVRAYRRDKHLQTNGFHGSRKNLSVGRTRGWWSYMNCCDRQKYKFNRVTLQDFYSDSDSDGV</sequence>
<feature type="repeat" description="NHL" evidence="17">
    <location>
        <begin position="598"/>
        <end position="637"/>
    </location>
</feature>
<dbReference type="PRINTS" id="PR00790">
    <property type="entry name" value="PAMONOXGNASE"/>
</dbReference>
<dbReference type="InterPro" id="IPR000323">
    <property type="entry name" value="Cu2_ascorb_mOase_N"/>
</dbReference>
<evidence type="ECO:0000256" key="8">
    <source>
        <dbReference type="ARBA" id="ARBA00022833"/>
    </source>
</evidence>
<dbReference type="Gene3D" id="2.120.10.30">
    <property type="entry name" value="TolB, C-terminal domain"/>
    <property type="match status" value="1"/>
</dbReference>
<evidence type="ECO:0000256" key="17">
    <source>
        <dbReference type="PROSITE-ProRule" id="PRU00504"/>
    </source>
</evidence>
<evidence type="ECO:0000256" key="7">
    <source>
        <dbReference type="ARBA" id="ARBA00022737"/>
    </source>
</evidence>
<reference evidence="23 24" key="1">
    <citation type="submission" date="2022-05" db="EMBL/GenBank/DDBJ databases">
        <authorList>
            <consortium name="Genoscope - CEA"/>
            <person name="William W."/>
        </authorList>
    </citation>
    <scope>NUCLEOTIDE SEQUENCE [LARGE SCALE GENOMIC DNA]</scope>
</reference>
<comment type="similarity">
    <text evidence="3">In the C-terminal section; belongs to the peptidyl-alpha-hydroxyglycine alpha-amidating lyase family.</text>
</comment>
<evidence type="ECO:0000256" key="9">
    <source>
        <dbReference type="ARBA" id="ARBA00023002"/>
    </source>
</evidence>
<evidence type="ECO:0000256" key="20">
    <source>
        <dbReference type="SAM" id="SignalP"/>
    </source>
</evidence>
<comment type="catalytic activity">
    <reaction evidence="16">
        <text>a [peptide]-C-terminal glycine + 2 L-ascorbate + O2 = a [peptide]-C-terminal (2S)-2-hydroxyglycine + 2 monodehydro-L-ascorbate radical + H2O</text>
        <dbReference type="Rhea" id="RHEA:21452"/>
        <dbReference type="Rhea" id="RHEA-COMP:13486"/>
        <dbReference type="Rhea" id="RHEA-COMP:15321"/>
        <dbReference type="ChEBI" id="CHEBI:15377"/>
        <dbReference type="ChEBI" id="CHEBI:15379"/>
        <dbReference type="ChEBI" id="CHEBI:38290"/>
        <dbReference type="ChEBI" id="CHEBI:59513"/>
        <dbReference type="ChEBI" id="CHEBI:137000"/>
        <dbReference type="ChEBI" id="CHEBI:142768"/>
        <dbReference type="EC" id="1.14.17.3"/>
    </reaction>
</comment>
<dbReference type="InterPro" id="IPR014784">
    <property type="entry name" value="Cu2_ascorb_mOase-like_C"/>
</dbReference>
<evidence type="ECO:0000256" key="16">
    <source>
        <dbReference type="ARBA" id="ARBA00048431"/>
    </source>
</evidence>
<comment type="similarity">
    <text evidence="4">In the N-terminal section; belongs to the copper type II ascorbate-dependent monooxygenase family.</text>
</comment>
<dbReference type="InterPro" id="IPR036939">
    <property type="entry name" value="Cu2_ascorb_mOase_N_sf"/>
</dbReference>
<evidence type="ECO:0000256" key="10">
    <source>
        <dbReference type="ARBA" id="ARBA00023008"/>
    </source>
</evidence>
<feature type="transmembrane region" description="Helical" evidence="19">
    <location>
        <begin position="935"/>
        <end position="959"/>
    </location>
</feature>
<gene>
    <name evidence="23" type="ORF">PLOB_00007096</name>
</gene>
<keyword evidence="11" id="KW-0503">Monooxygenase</keyword>
<dbReference type="PANTHER" id="PTHR10680:SF14">
    <property type="entry name" value="PEPTIDYL-GLYCINE ALPHA-AMIDATING MONOOXYGENASE"/>
    <property type="match status" value="1"/>
</dbReference>
<evidence type="ECO:0000256" key="14">
    <source>
        <dbReference type="ARBA" id="ARBA00023239"/>
    </source>
</evidence>
<feature type="compositionally biased region" description="Polar residues" evidence="18">
    <location>
        <begin position="850"/>
        <end position="864"/>
    </location>
</feature>
<feature type="compositionally biased region" description="Low complexity" evidence="18">
    <location>
        <begin position="386"/>
        <end position="403"/>
    </location>
</feature>
<dbReference type="PROSITE" id="PS51125">
    <property type="entry name" value="NHL"/>
    <property type="match status" value="2"/>
</dbReference>
<evidence type="ECO:0000256" key="12">
    <source>
        <dbReference type="ARBA" id="ARBA00023157"/>
    </source>
</evidence>
<comment type="cofactor">
    <cofactor evidence="2">
        <name>Zn(2+)</name>
        <dbReference type="ChEBI" id="CHEBI:29105"/>
    </cofactor>
</comment>
<keyword evidence="5" id="KW-0479">Metal-binding</keyword>